<dbReference type="GO" id="GO:0008168">
    <property type="term" value="F:methyltransferase activity"/>
    <property type="evidence" value="ECO:0007669"/>
    <property type="project" value="UniProtKB-KW"/>
</dbReference>
<name>A0AAV1PP58_SCOSC</name>
<evidence type="ECO:0000313" key="3">
    <source>
        <dbReference type="Proteomes" id="UP001314229"/>
    </source>
</evidence>
<keyword evidence="2" id="KW-0489">Methyltransferase</keyword>
<feature type="compositionally biased region" description="Acidic residues" evidence="1">
    <location>
        <begin position="18"/>
        <end position="39"/>
    </location>
</feature>
<evidence type="ECO:0000256" key="1">
    <source>
        <dbReference type="SAM" id="MobiDB-lite"/>
    </source>
</evidence>
<evidence type="ECO:0000313" key="2">
    <source>
        <dbReference type="EMBL" id="CAK6973185.1"/>
    </source>
</evidence>
<dbReference type="EMBL" id="CAWUFR010000224">
    <property type="protein sequence ID" value="CAK6973185.1"/>
    <property type="molecule type" value="Genomic_DNA"/>
</dbReference>
<organism evidence="2 3">
    <name type="scientific">Scomber scombrus</name>
    <name type="common">Atlantic mackerel</name>
    <name type="synonym">Scomber vernalis</name>
    <dbReference type="NCBI Taxonomy" id="13677"/>
    <lineage>
        <taxon>Eukaryota</taxon>
        <taxon>Metazoa</taxon>
        <taxon>Chordata</taxon>
        <taxon>Craniata</taxon>
        <taxon>Vertebrata</taxon>
        <taxon>Euteleostomi</taxon>
        <taxon>Actinopterygii</taxon>
        <taxon>Neopterygii</taxon>
        <taxon>Teleostei</taxon>
        <taxon>Neoteleostei</taxon>
        <taxon>Acanthomorphata</taxon>
        <taxon>Pelagiaria</taxon>
        <taxon>Scombriformes</taxon>
        <taxon>Scombridae</taxon>
        <taxon>Scomber</taxon>
    </lineage>
</organism>
<gene>
    <name evidence="2" type="ORF">FSCOSCO3_A029454</name>
</gene>
<accession>A0AAV1PP58</accession>
<dbReference type="Proteomes" id="UP001314229">
    <property type="component" value="Unassembled WGS sequence"/>
</dbReference>
<protein>
    <submittedName>
        <fullName evidence="2">N-lysine methyltransferase KMT5A</fullName>
    </submittedName>
</protein>
<keyword evidence="2" id="KW-0808">Transferase</keyword>
<keyword evidence="3" id="KW-1185">Reference proteome</keyword>
<comment type="caution">
    <text evidence="2">The sequence shown here is derived from an EMBL/GenBank/DDBJ whole genome shotgun (WGS) entry which is preliminary data.</text>
</comment>
<sequence length="162" mass="18589">MKDTHLEDIELYDSTSVSEDDDEDDYVPDSTTDPEDSDASLDVTPRKRLNILLNLSSDMPNECDSTTLGLDINPVVSKLSVEDDHCSYLTVEEQPCSSQDTNDSLVVSAHQNKNLRQETVLIYIAESHLPKWEDIWNMHTKIKWIWQDLLAFQKAQERGKNY</sequence>
<feature type="region of interest" description="Disordered" evidence="1">
    <location>
        <begin position="1"/>
        <end position="41"/>
    </location>
</feature>
<dbReference type="AlphaFoldDB" id="A0AAV1PP58"/>
<reference evidence="2 3" key="1">
    <citation type="submission" date="2024-01" db="EMBL/GenBank/DDBJ databases">
        <authorList>
            <person name="Alioto T."/>
            <person name="Alioto T."/>
            <person name="Gomez Garrido J."/>
        </authorList>
    </citation>
    <scope>NUCLEOTIDE SEQUENCE [LARGE SCALE GENOMIC DNA]</scope>
</reference>
<dbReference type="GO" id="GO:0032259">
    <property type="term" value="P:methylation"/>
    <property type="evidence" value="ECO:0007669"/>
    <property type="project" value="UniProtKB-KW"/>
</dbReference>
<proteinExistence type="predicted"/>